<feature type="transmembrane region" description="Helical" evidence="1">
    <location>
        <begin position="85"/>
        <end position="103"/>
    </location>
</feature>
<evidence type="ECO:0000259" key="3">
    <source>
        <dbReference type="Pfam" id="PF16344"/>
    </source>
</evidence>
<dbReference type="Gene3D" id="3.55.50.30">
    <property type="match status" value="1"/>
</dbReference>
<dbReference type="InterPro" id="IPR006860">
    <property type="entry name" value="FecR"/>
</dbReference>
<dbReference type="RefSeq" id="WP_099438586.1">
    <property type="nucleotide sequence ID" value="NZ_CP024091.1"/>
</dbReference>
<keyword evidence="5" id="KW-1185">Reference proteome</keyword>
<sequence>MNEEILIKFLLKETSEEESIAVQKWLDEATSNRAEFARLERIWTASKSLNSTSNVDEEQAWIKFKAKTTSRSNEAIVRPIKQNYWWLKIAAVLVLVAGAWMTYNVFGPANYTDLIASNKVVIEHLPDGSEVTLNKNSEISYATDFKDDRSVKLKNGDVFFNVAHDKSKPFVIKINKVSVTVVGTSFNVKHIKGETEVIVETGIVKVSNGNEVIELHKGEKVLIKEASPKLIKEENTDRLYDYYRSGNFVFYKTPLWKVAEVLNEAYNVNVVVKDASIANETFNTTLKASASLDDNLDIILQTMQNLRIDRNEGQIILSKIK</sequence>
<evidence type="ECO:0000313" key="4">
    <source>
        <dbReference type="EMBL" id="ATP56646.1"/>
    </source>
</evidence>
<dbReference type="Gene3D" id="2.60.120.1440">
    <property type="match status" value="1"/>
</dbReference>
<dbReference type="Pfam" id="PF16344">
    <property type="entry name" value="FecR_C"/>
    <property type="match status" value="1"/>
</dbReference>
<keyword evidence="1" id="KW-0472">Membrane</keyword>
<gene>
    <name evidence="4" type="ORF">CPT03_09245</name>
</gene>
<feature type="domain" description="Protein FecR C-terminal" evidence="3">
    <location>
        <begin position="248"/>
        <end position="316"/>
    </location>
</feature>
<evidence type="ECO:0000259" key="2">
    <source>
        <dbReference type="Pfam" id="PF04773"/>
    </source>
</evidence>
<dbReference type="GO" id="GO:0016989">
    <property type="term" value="F:sigma factor antagonist activity"/>
    <property type="evidence" value="ECO:0007669"/>
    <property type="project" value="TreeGrafter"/>
</dbReference>
<proteinExistence type="predicted"/>
<evidence type="ECO:0000256" key="1">
    <source>
        <dbReference type="SAM" id="Phobius"/>
    </source>
</evidence>
<accession>A0A2D1U4W6</accession>
<dbReference type="AlphaFoldDB" id="A0A2D1U4W6"/>
<dbReference type="PANTHER" id="PTHR30273">
    <property type="entry name" value="PERIPLASMIC SIGNAL SENSOR AND SIGMA FACTOR ACTIVATOR FECR-RELATED"/>
    <property type="match status" value="1"/>
</dbReference>
<dbReference type="Proteomes" id="UP000223749">
    <property type="component" value="Chromosome"/>
</dbReference>
<organism evidence="4 5">
    <name type="scientific">Pedobacter ginsengisoli</name>
    <dbReference type="NCBI Taxonomy" id="363852"/>
    <lineage>
        <taxon>Bacteria</taxon>
        <taxon>Pseudomonadati</taxon>
        <taxon>Bacteroidota</taxon>
        <taxon>Sphingobacteriia</taxon>
        <taxon>Sphingobacteriales</taxon>
        <taxon>Sphingobacteriaceae</taxon>
        <taxon>Pedobacter</taxon>
    </lineage>
</organism>
<dbReference type="Pfam" id="PF04773">
    <property type="entry name" value="FecR"/>
    <property type="match status" value="1"/>
</dbReference>
<protein>
    <recommendedName>
        <fullName evidence="6">Iron dicitrate transport regulator FecR</fullName>
    </recommendedName>
</protein>
<reference evidence="4 5" key="1">
    <citation type="submission" date="2017-10" db="EMBL/GenBank/DDBJ databases">
        <title>Whole genome of Pedobacter ginsengisoli T01R-27 isolated from tomato rhizosphere.</title>
        <authorList>
            <person name="Weon H.-Y."/>
            <person name="Lee S.A."/>
            <person name="Sang M.K."/>
            <person name="Song J."/>
        </authorList>
    </citation>
    <scope>NUCLEOTIDE SEQUENCE [LARGE SCALE GENOMIC DNA]</scope>
    <source>
        <strain evidence="4 5">T01R-27</strain>
    </source>
</reference>
<dbReference type="InterPro" id="IPR012373">
    <property type="entry name" value="Ferrdict_sens_TM"/>
</dbReference>
<dbReference type="InterPro" id="IPR032508">
    <property type="entry name" value="FecR_C"/>
</dbReference>
<keyword evidence="1" id="KW-0812">Transmembrane</keyword>
<dbReference type="EMBL" id="CP024091">
    <property type="protein sequence ID" value="ATP56646.1"/>
    <property type="molecule type" value="Genomic_DNA"/>
</dbReference>
<feature type="domain" description="FecR protein" evidence="2">
    <location>
        <begin position="125"/>
        <end position="205"/>
    </location>
</feature>
<dbReference type="OrthoDB" id="1452822at2"/>
<dbReference type="KEGG" id="pgs:CPT03_09245"/>
<evidence type="ECO:0008006" key="6">
    <source>
        <dbReference type="Google" id="ProtNLM"/>
    </source>
</evidence>
<dbReference type="PANTHER" id="PTHR30273:SF2">
    <property type="entry name" value="PROTEIN FECR"/>
    <property type="match status" value="1"/>
</dbReference>
<evidence type="ECO:0000313" key="5">
    <source>
        <dbReference type="Proteomes" id="UP000223749"/>
    </source>
</evidence>
<name>A0A2D1U4W6_9SPHI</name>
<keyword evidence="1" id="KW-1133">Transmembrane helix</keyword>
<dbReference type="PIRSF" id="PIRSF018266">
    <property type="entry name" value="FecR"/>
    <property type="match status" value="1"/>
</dbReference>